<keyword evidence="2" id="KW-0547">Nucleotide-binding</keyword>
<dbReference type="PANTHER" id="PTHR32387">
    <property type="entry name" value="WU:FJ29H11"/>
    <property type="match status" value="1"/>
</dbReference>
<feature type="domain" description="Sacsin/Nov" evidence="1">
    <location>
        <begin position="25"/>
        <end position="119"/>
    </location>
</feature>
<keyword evidence="2" id="KW-0067">ATP-binding</keyword>
<organism evidence="2 3">
    <name type="scientific">Neiella holothuriorum</name>
    <dbReference type="NCBI Taxonomy" id="2870530"/>
    <lineage>
        <taxon>Bacteria</taxon>
        <taxon>Pseudomonadati</taxon>
        <taxon>Pseudomonadota</taxon>
        <taxon>Gammaproteobacteria</taxon>
        <taxon>Alteromonadales</taxon>
        <taxon>Echinimonadaceae</taxon>
        <taxon>Neiella</taxon>
    </lineage>
</organism>
<dbReference type="Gene3D" id="3.30.565.10">
    <property type="entry name" value="Histidine kinase-like ATPase, C-terminal domain"/>
    <property type="match status" value="1"/>
</dbReference>
<evidence type="ECO:0000259" key="1">
    <source>
        <dbReference type="Pfam" id="PF25794"/>
    </source>
</evidence>
<dbReference type="NCBIfam" id="NF047352">
    <property type="entry name" value="P_loop_sacsin"/>
    <property type="match status" value="1"/>
</dbReference>
<dbReference type="SUPFAM" id="SSF55874">
    <property type="entry name" value="ATPase domain of HSP90 chaperone/DNA topoisomerase II/histidine kinase"/>
    <property type="match status" value="1"/>
</dbReference>
<comment type="caution">
    <text evidence="2">The sequence shown here is derived from an EMBL/GenBank/DDBJ whole genome shotgun (WGS) entry which is preliminary data.</text>
</comment>
<dbReference type="Pfam" id="PF25794">
    <property type="entry name" value="SACS"/>
    <property type="match status" value="1"/>
</dbReference>
<protein>
    <submittedName>
        <fullName evidence="2">ATP-binding protein</fullName>
    </submittedName>
</protein>
<accession>A0ABS7EHI6</accession>
<dbReference type="InterPro" id="IPR036890">
    <property type="entry name" value="HATPase_C_sf"/>
</dbReference>
<keyword evidence="3" id="KW-1185">Reference proteome</keyword>
<dbReference type="InterPro" id="IPR052957">
    <property type="entry name" value="Auxin_embryo_med"/>
</dbReference>
<evidence type="ECO:0000313" key="3">
    <source>
        <dbReference type="Proteomes" id="UP001166251"/>
    </source>
</evidence>
<dbReference type="PANTHER" id="PTHR32387:SF0">
    <property type="entry name" value="PROTEIN NO VEIN"/>
    <property type="match status" value="1"/>
</dbReference>
<name>A0ABS7EHI6_9GAMM</name>
<dbReference type="EMBL" id="JAHZSS010000015">
    <property type="protein sequence ID" value="MBW8191814.1"/>
    <property type="molecule type" value="Genomic_DNA"/>
</dbReference>
<gene>
    <name evidence="2" type="ORF">K0504_12280</name>
</gene>
<evidence type="ECO:0000313" key="2">
    <source>
        <dbReference type="EMBL" id="MBW8191814.1"/>
    </source>
</evidence>
<proteinExistence type="predicted"/>
<dbReference type="GO" id="GO:0005524">
    <property type="term" value="F:ATP binding"/>
    <property type="evidence" value="ECO:0007669"/>
    <property type="project" value="UniProtKB-KW"/>
</dbReference>
<sequence length="1203" mass="136601">MNTFYEELIKDRNEYAGWLEKKPALRRIVEDLYPDKAHFIYELLQNAEDAEATEVSFQLLPDELMYEHNGRPFNQSDIDAITDIGESSKRDDEDTIGRFGIGFKAVFVYTESPKIHSGNVNFSIERFVVPNFHSFDESFDSTKFYFPFNSQKKSPEESFSDIRKALNLLNDTSLLFLKNIKSIRWEISGQQGHCLERIHHTNEHIEIVSRTNAKDESKHWLRFLKPITDSSSLYSSVAFALKQRKSHKSNDGTTTQLSDRFEIEPVNGSVSAFFPAEKESSGLYFNIHAPFVTELSRASVKDTRENAKLYESIAELCCEALKEIKELGLLNSNFLAVLPNNDDRIPERYNIIRSLLLDCMSTGPYVPTFNKEFAPGRQLLQSKSSFHRVFSMEDMSLFLGDDIYISSWSVVANQKNGRIDKFLKSVGVKDWSKQELSDALTYYSESSFFGNSKRANKLEHIEFNNWISVKPAVWLRDFYALLYSELEDELAHEIAAVKLIKTSSDKFAQAENCYYPTVGKHHNTSHLFVHSGLLKKYDNEPKSCDERVRKFFETIGIQTFGESEEIHGLLERYYRHERASVSFETHIQHLKRFIEFTKRERYSSSVLSKYRIAQNSEFDYVIPAEVYLSPPYTSRRMDLVYDALNSDRFHPLSNLYSSSDIPDQELAKFFQGLGAKSSLEIVEITCSQNPKWTNLRKQAPGAIHTGSGINRDYTIDGIERLLAAKSKDIANMVLDLMRSRRFGSYALEARYSRNQSNYAVAVPSLLIHHLSTKAWVPLTNGQFARPCDSKKSFLPTNFKSELKSEWARKVEFCKYELESAHAHEEKVEAAKTLGLPISSPDDLAHLSDFLSIPKSERDAFFDSRRATPELTNYLPNKVSGNPERRALKVQSELTNAPLKQTTIRERSVSVGTSSEQAEAKQYLLAQYSEAGSTICQVCQCELPFKKSDGEFYFEAAAFVGEADKHYYQNNLCLCPNHAAMFKHALHDRLGLLDSLLTMRGNEIEVVLAGEQCSIYFTTDHANDLRAIFGRDPATYIDKEQTPVTSSSAGSHSKSIEQSGDDVISDLTFDGVLIPAGLRNWKNPYATVSATGDKVSLGTKHKLIATFPSLDEAKSWWKRYSTSYGLSGGKFRITKLDSKPHQAAPKQFNTQVAKTNLSAQPSYGSNKEVSKAKTKIPPGKKYCPKCEGVQQKPPCRHCFGTGWV</sequence>
<reference evidence="2" key="1">
    <citation type="submission" date="2021-07" db="EMBL/GenBank/DDBJ databases">
        <title>Neiella marina sp. nov., isolated from the intestinal content of sea cucumber Apostichopus japonicus.</title>
        <authorList>
            <person name="Bai X."/>
        </authorList>
    </citation>
    <scope>NUCLEOTIDE SEQUENCE</scope>
    <source>
        <strain evidence="2">126</strain>
    </source>
</reference>
<dbReference type="InterPro" id="IPR058210">
    <property type="entry name" value="SACS/Nov_dom"/>
</dbReference>
<dbReference type="Proteomes" id="UP001166251">
    <property type="component" value="Unassembled WGS sequence"/>
</dbReference>
<dbReference type="RefSeq" id="WP_220104490.1">
    <property type="nucleotide sequence ID" value="NZ_JAHZSS010000015.1"/>
</dbReference>